<evidence type="ECO:0000256" key="4">
    <source>
        <dbReference type="ARBA" id="ARBA00023012"/>
    </source>
</evidence>
<evidence type="ECO:0000259" key="7">
    <source>
        <dbReference type="PROSITE" id="PS50109"/>
    </source>
</evidence>
<evidence type="ECO:0000256" key="3">
    <source>
        <dbReference type="ARBA" id="ARBA00022553"/>
    </source>
</evidence>
<proteinExistence type="predicted"/>
<protein>
    <recommendedName>
        <fullName evidence="2">histidine kinase</fullName>
        <ecNumber evidence="2">2.7.13.3</ecNumber>
    </recommendedName>
</protein>
<dbReference type="InterPro" id="IPR001789">
    <property type="entry name" value="Sig_transdc_resp-reg_receiver"/>
</dbReference>
<dbReference type="InterPro" id="IPR003661">
    <property type="entry name" value="HisK_dim/P_dom"/>
</dbReference>
<dbReference type="PROSITE" id="PS50109">
    <property type="entry name" value="HIS_KIN"/>
    <property type="match status" value="1"/>
</dbReference>
<evidence type="ECO:0000256" key="6">
    <source>
        <dbReference type="SAM" id="Phobius"/>
    </source>
</evidence>
<dbReference type="SUPFAM" id="SSF47384">
    <property type="entry name" value="Homodimeric domain of signal transducing histidine kinase"/>
    <property type="match status" value="1"/>
</dbReference>
<dbReference type="SMART" id="SM00388">
    <property type="entry name" value="HisKA"/>
    <property type="match status" value="1"/>
</dbReference>
<dbReference type="Gene3D" id="1.10.287.130">
    <property type="match status" value="1"/>
</dbReference>
<feature type="domain" description="Response regulatory" evidence="8">
    <location>
        <begin position="554"/>
        <end position="674"/>
    </location>
</feature>
<keyword evidence="3 5" id="KW-0597">Phosphoprotein</keyword>
<dbReference type="InterPro" id="IPR004358">
    <property type="entry name" value="Sig_transdc_His_kin-like_C"/>
</dbReference>
<feature type="transmembrane region" description="Helical" evidence="6">
    <location>
        <begin position="161"/>
        <end position="181"/>
    </location>
</feature>
<evidence type="ECO:0000256" key="2">
    <source>
        <dbReference type="ARBA" id="ARBA00012438"/>
    </source>
</evidence>
<dbReference type="CDD" id="cd17546">
    <property type="entry name" value="REC_hyHK_CKI1_RcsC-like"/>
    <property type="match status" value="1"/>
</dbReference>
<dbReference type="InterPro" id="IPR036097">
    <property type="entry name" value="HisK_dim/P_sf"/>
</dbReference>
<dbReference type="InterPro" id="IPR003594">
    <property type="entry name" value="HATPase_dom"/>
</dbReference>
<keyword evidence="6" id="KW-1133">Transmembrane helix</keyword>
<evidence type="ECO:0000256" key="5">
    <source>
        <dbReference type="PROSITE-ProRule" id="PRU00169"/>
    </source>
</evidence>
<dbReference type="CDD" id="cd16922">
    <property type="entry name" value="HATPase_EvgS-ArcB-TorS-like"/>
    <property type="match status" value="1"/>
</dbReference>
<dbReference type="CDD" id="cd00082">
    <property type="entry name" value="HisKA"/>
    <property type="match status" value="1"/>
</dbReference>
<dbReference type="PANTHER" id="PTHR45339:SF1">
    <property type="entry name" value="HYBRID SIGNAL TRANSDUCTION HISTIDINE KINASE J"/>
    <property type="match status" value="1"/>
</dbReference>
<feature type="transmembrane region" description="Helical" evidence="6">
    <location>
        <begin position="12"/>
        <end position="36"/>
    </location>
</feature>
<dbReference type="Pfam" id="PF02518">
    <property type="entry name" value="HATPase_c"/>
    <property type="match status" value="1"/>
</dbReference>
<dbReference type="RefSeq" id="WP_186902031.1">
    <property type="nucleotide sequence ID" value="NZ_JACOGD010000001.1"/>
</dbReference>
<dbReference type="InterPro" id="IPR036890">
    <property type="entry name" value="HATPase_C_sf"/>
</dbReference>
<accession>A0ABR6ZZM5</accession>
<evidence type="ECO:0000259" key="8">
    <source>
        <dbReference type="PROSITE" id="PS50110"/>
    </source>
</evidence>
<keyword evidence="6" id="KW-0812">Transmembrane</keyword>
<evidence type="ECO:0000313" key="9">
    <source>
        <dbReference type="EMBL" id="MBC3930120.1"/>
    </source>
</evidence>
<dbReference type="PRINTS" id="PR00344">
    <property type="entry name" value="BCTRLSENSOR"/>
</dbReference>
<feature type="domain" description="Histidine kinase" evidence="7">
    <location>
        <begin position="307"/>
        <end position="530"/>
    </location>
</feature>
<dbReference type="EMBL" id="JACOGD010000001">
    <property type="protein sequence ID" value="MBC3930120.1"/>
    <property type="molecule type" value="Genomic_DNA"/>
</dbReference>
<dbReference type="SUPFAM" id="SSF55874">
    <property type="entry name" value="ATPase domain of HSP90 chaperone/DNA topoisomerase II/histidine kinase"/>
    <property type="match status" value="1"/>
</dbReference>
<organism evidence="9 10">
    <name type="scientific">Undibacterium curvum</name>
    <dbReference type="NCBI Taxonomy" id="2762294"/>
    <lineage>
        <taxon>Bacteria</taxon>
        <taxon>Pseudomonadati</taxon>
        <taxon>Pseudomonadota</taxon>
        <taxon>Betaproteobacteria</taxon>
        <taxon>Burkholderiales</taxon>
        <taxon>Oxalobacteraceae</taxon>
        <taxon>Undibacterium</taxon>
    </lineage>
</organism>
<gene>
    <name evidence="9" type="ORF">H8K43_00420</name>
</gene>
<evidence type="ECO:0000313" key="10">
    <source>
        <dbReference type="Proteomes" id="UP000654304"/>
    </source>
</evidence>
<sequence length="689" mass="76566">MSFLRYLLPQSLVLRVYALYSVTWLVFMLGAISVYYETRFTQEISDVQESAASMLEVSAHTITDSAVIGDYDTIKRTLDRMVNSPNYSSAKFIPLQNGLISSREKTSELRGYIPDWITARVASHLFDDNRIIRVGGQDYGVLRLSFDNFEIAQKMWQMIKVAILMTLASFIGGLVLIWFPLQRWLGTLQASQMLELGTSEGRDVEYEHLIQNAPIELRQTLLTLQNTASQLRAELSERESTLNSLRQILISLVPDSRKRMEQDDNIATVIATISKLVEEGEKSRSALELAKTAAENANQAKSSFLANMSHEIRTPMNGVIGMLELTLDTQLNEEQINYLVMAHRSANNLLVIINDILDFSKIEANKIEMEAIEIRLPELLQDILPNHELNAQKKHLPLRAEIASDIPQIILGDPTRLNQILNNLLSNALKFTDHGEVVLRAKLTPPAHAEDTAHLHFMVKDSGIGIPVSEQGRIFDAFSQQDASTTRRFGGTGLGLSICNRLAQLMGGSITLNSVPGMGSEFCLTIPAVFPRQSSADKKAVASAPAQHELRQLKILIAEDNTVNQTLILSLIAKQGHQTVLANNGQEAVERWKEDRFDLILMDMQMPVMGGLDASKMIRQLEQQSPERQRTPIYALTASALASEQQEAMAVGLDGYLTKPINRQVLYEVLNQLAAQPVAGLTSSAAGHV</sequence>
<feature type="modified residue" description="4-aspartylphosphate" evidence="5">
    <location>
        <position position="603"/>
    </location>
</feature>
<dbReference type="PANTHER" id="PTHR45339">
    <property type="entry name" value="HYBRID SIGNAL TRANSDUCTION HISTIDINE KINASE J"/>
    <property type="match status" value="1"/>
</dbReference>
<dbReference type="InterPro" id="IPR005467">
    <property type="entry name" value="His_kinase_dom"/>
</dbReference>
<comment type="catalytic activity">
    <reaction evidence="1">
        <text>ATP + protein L-histidine = ADP + protein N-phospho-L-histidine.</text>
        <dbReference type="EC" id="2.7.13.3"/>
    </reaction>
</comment>
<dbReference type="Gene3D" id="3.40.50.2300">
    <property type="match status" value="1"/>
</dbReference>
<keyword evidence="6" id="KW-0472">Membrane</keyword>
<dbReference type="SMART" id="SM00387">
    <property type="entry name" value="HATPase_c"/>
    <property type="match status" value="1"/>
</dbReference>
<keyword evidence="10" id="KW-1185">Reference proteome</keyword>
<dbReference type="Proteomes" id="UP000654304">
    <property type="component" value="Unassembled WGS sequence"/>
</dbReference>
<dbReference type="EC" id="2.7.13.3" evidence="2"/>
<dbReference type="Pfam" id="PF00072">
    <property type="entry name" value="Response_reg"/>
    <property type="match status" value="1"/>
</dbReference>
<evidence type="ECO:0000256" key="1">
    <source>
        <dbReference type="ARBA" id="ARBA00000085"/>
    </source>
</evidence>
<keyword evidence="4" id="KW-0902">Two-component regulatory system</keyword>
<comment type="caution">
    <text evidence="9">The sequence shown here is derived from an EMBL/GenBank/DDBJ whole genome shotgun (WGS) entry which is preliminary data.</text>
</comment>
<dbReference type="Gene3D" id="3.30.565.10">
    <property type="entry name" value="Histidine kinase-like ATPase, C-terminal domain"/>
    <property type="match status" value="1"/>
</dbReference>
<dbReference type="PROSITE" id="PS50110">
    <property type="entry name" value="RESPONSE_REGULATORY"/>
    <property type="match status" value="1"/>
</dbReference>
<dbReference type="Pfam" id="PF00512">
    <property type="entry name" value="HisKA"/>
    <property type="match status" value="1"/>
</dbReference>
<dbReference type="SMART" id="SM00448">
    <property type="entry name" value="REC"/>
    <property type="match status" value="1"/>
</dbReference>
<name>A0ABR6ZZM5_9BURK</name>
<reference evidence="9 10" key="1">
    <citation type="submission" date="2020-08" db="EMBL/GenBank/DDBJ databases">
        <title>Novel species isolated from subtropical streams in China.</title>
        <authorList>
            <person name="Lu H."/>
        </authorList>
    </citation>
    <scope>NUCLEOTIDE SEQUENCE [LARGE SCALE GENOMIC DNA]</scope>
    <source>
        <strain evidence="9 10">CY22W</strain>
    </source>
</reference>
<dbReference type="InterPro" id="IPR011006">
    <property type="entry name" value="CheY-like_superfamily"/>
</dbReference>
<dbReference type="SUPFAM" id="SSF52172">
    <property type="entry name" value="CheY-like"/>
    <property type="match status" value="1"/>
</dbReference>